<evidence type="ECO:0000313" key="2">
    <source>
        <dbReference type="EMBL" id="KAF2021639.1"/>
    </source>
</evidence>
<name>A0A6A5Y8H9_9PLEO</name>
<gene>
    <name evidence="2" type="ORF">BU24DRAFT_417277</name>
</gene>
<evidence type="ECO:0000256" key="1">
    <source>
        <dbReference type="SAM" id="MobiDB-lite"/>
    </source>
</evidence>
<dbReference type="RefSeq" id="XP_033389978.1">
    <property type="nucleotide sequence ID" value="XM_033526680.1"/>
</dbReference>
<feature type="region of interest" description="Disordered" evidence="1">
    <location>
        <begin position="1"/>
        <end position="25"/>
    </location>
</feature>
<reference evidence="2" key="1">
    <citation type="journal article" date="2020" name="Stud. Mycol.">
        <title>101 Dothideomycetes genomes: a test case for predicting lifestyles and emergence of pathogens.</title>
        <authorList>
            <person name="Haridas S."/>
            <person name="Albert R."/>
            <person name="Binder M."/>
            <person name="Bloem J."/>
            <person name="Labutti K."/>
            <person name="Salamov A."/>
            <person name="Andreopoulos B."/>
            <person name="Baker S."/>
            <person name="Barry K."/>
            <person name="Bills G."/>
            <person name="Bluhm B."/>
            <person name="Cannon C."/>
            <person name="Castanera R."/>
            <person name="Culley D."/>
            <person name="Daum C."/>
            <person name="Ezra D."/>
            <person name="Gonzalez J."/>
            <person name="Henrissat B."/>
            <person name="Kuo A."/>
            <person name="Liang C."/>
            <person name="Lipzen A."/>
            <person name="Lutzoni F."/>
            <person name="Magnuson J."/>
            <person name="Mondo S."/>
            <person name="Nolan M."/>
            <person name="Ohm R."/>
            <person name="Pangilinan J."/>
            <person name="Park H.-J."/>
            <person name="Ramirez L."/>
            <person name="Alfaro M."/>
            <person name="Sun H."/>
            <person name="Tritt A."/>
            <person name="Yoshinaga Y."/>
            <person name="Zwiers L.-H."/>
            <person name="Turgeon B."/>
            <person name="Goodwin S."/>
            <person name="Spatafora J."/>
            <person name="Crous P."/>
            <person name="Grigoriev I."/>
        </authorList>
    </citation>
    <scope>NUCLEOTIDE SEQUENCE</scope>
    <source>
        <strain evidence="2">CBS 175.79</strain>
    </source>
</reference>
<dbReference type="EMBL" id="ML978066">
    <property type="protein sequence ID" value="KAF2021639.1"/>
    <property type="molecule type" value="Genomic_DNA"/>
</dbReference>
<evidence type="ECO:0008006" key="4">
    <source>
        <dbReference type="Google" id="ProtNLM"/>
    </source>
</evidence>
<sequence>MRGSPDLGASPEKDAPSPPNEFENIDTVENAGSSLAVDLETEKRLMQKLDRRIIPMICWIYLMNFMDRGMWCHRGPSL</sequence>
<protein>
    <recommendedName>
        <fullName evidence="4">MFS general substrate transporter</fullName>
    </recommendedName>
</protein>
<dbReference type="GeneID" id="54284077"/>
<organism evidence="2 3">
    <name type="scientific">Aaosphaeria arxii CBS 175.79</name>
    <dbReference type="NCBI Taxonomy" id="1450172"/>
    <lineage>
        <taxon>Eukaryota</taxon>
        <taxon>Fungi</taxon>
        <taxon>Dikarya</taxon>
        <taxon>Ascomycota</taxon>
        <taxon>Pezizomycotina</taxon>
        <taxon>Dothideomycetes</taxon>
        <taxon>Pleosporomycetidae</taxon>
        <taxon>Pleosporales</taxon>
        <taxon>Pleosporales incertae sedis</taxon>
        <taxon>Aaosphaeria</taxon>
    </lineage>
</organism>
<proteinExistence type="predicted"/>
<dbReference type="AlphaFoldDB" id="A0A6A5Y8H9"/>
<accession>A0A6A5Y8H9</accession>
<keyword evidence="3" id="KW-1185">Reference proteome</keyword>
<evidence type="ECO:0000313" key="3">
    <source>
        <dbReference type="Proteomes" id="UP000799778"/>
    </source>
</evidence>
<dbReference type="OrthoDB" id="2250022at2759"/>
<dbReference type="Proteomes" id="UP000799778">
    <property type="component" value="Unassembled WGS sequence"/>
</dbReference>